<feature type="chain" id="PRO_5041524757" evidence="1">
    <location>
        <begin position="29"/>
        <end position="83"/>
    </location>
</feature>
<keyword evidence="1" id="KW-0732">Signal</keyword>
<dbReference type="Proteomes" id="UP000465031">
    <property type="component" value="Chromosome"/>
</dbReference>
<keyword evidence="4" id="KW-1185">Reference proteome</keyword>
<dbReference type="EMBL" id="CP047186">
    <property type="protein sequence ID" value="QHC54949.1"/>
    <property type="molecule type" value="Genomic_DNA"/>
</dbReference>
<proteinExistence type="predicted"/>
<dbReference type="AlphaFoldDB" id="A0A166HZA1"/>
<name>A0A166HZA1_9MICO</name>
<feature type="signal peptide" evidence="1">
    <location>
        <begin position="1"/>
        <end position="28"/>
    </location>
</feature>
<gene>
    <name evidence="2" type="ORF">ACH61_01480</name>
    <name evidence="3" type="ORF">GSU10_04345</name>
</gene>
<reference evidence="3" key="2">
    <citation type="submission" date="2019-12" db="EMBL/GenBank/DDBJ databases">
        <title>Complete and Draft Genome Sequences of New Strains and Members of Some Known Species of the Genus Rathayibacter isolated from Plants.</title>
        <authorList>
            <person name="Tarlachkov S.V."/>
            <person name="Starodumova I.P."/>
            <person name="Dorofeeva L.V."/>
            <person name="Prisyazhnaya N.V."/>
            <person name="Leyn S.A."/>
            <person name="Zlamal J.E."/>
            <person name="Elane M.L."/>
            <person name="Osterman A.L."/>
            <person name="Nadler S.A."/>
            <person name="Subbotin S.A."/>
            <person name="Evtushenko L.I."/>
        </authorList>
    </citation>
    <scope>NUCLEOTIDE SEQUENCE</scope>
    <source>
        <strain evidence="3">VKM Ac-2761</strain>
    </source>
</reference>
<dbReference type="KEGG" id="rte:GSU10_04345"/>
<dbReference type="Proteomes" id="UP000076717">
    <property type="component" value="Unassembled WGS sequence"/>
</dbReference>
<reference evidence="5" key="3">
    <citation type="submission" date="2019-12" db="EMBL/GenBank/DDBJ databases">
        <title>Complete and draft genome sequences of new strains and members of some known species of the genus Rathayibacter isolated from plants.</title>
        <authorList>
            <person name="Tarlachkov S.V."/>
            <person name="Starodumova I.P."/>
            <person name="Dorofeeva L.V."/>
            <person name="Prisyazhnaya N.V."/>
            <person name="Leyn S."/>
            <person name="Zlamal J."/>
            <person name="Elan M."/>
            <person name="Osterman A.L."/>
            <person name="Nadler S."/>
            <person name="Subbotin S.A."/>
            <person name="Evtushenko L.I."/>
        </authorList>
    </citation>
    <scope>NUCLEOTIDE SEQUENCE [LARGE SCALE GENOMIC DNA]</scope>
    <source>
        <strain evidence="5">VKM Ac-2761</strain>
    </source>
</reference>
<accession>A0A166HZA1</accession>
<dbReference type="RefSeq" id="WP_068210248.1">
    <property type="nucleotide sequence ID" value="NZ_CP047186.1"/>
</dbReference>
<evidence type="ECO:0000313" key="3">
    <source>
        <dbReference type="EMBL" id="QHC54949.1"/>
    </source>
</evidence>
<evidence type="ECO:0000313" key="2">
    <source>
        <dbReference type="EMBL" id="KZX21384.1"/>
    </source>
</evidence>
<sequence length="83" mass="8819">MTKRVLRALTAALLAVGVTTITAPLASASIVDAPSEQTVGFGFRIDDEIVPAEDLQTWSVDADEPAATPPGTVTPQLIDWNQW</sequence>
<organism evidence="2 4">
    <name type="scientific">Rathayibacter tanaceti</name>
    <dbReference type="NCBI Taxonomy" id="1671680"/>
    <lineage>
        <taxon>Bacteria</taxon>
        <taxon>Bacillati</taxon>
        <taxon>Actinomycetota</taxon>
        <taxon>Actinomycetes</taxon>
        <taxon>Micrococcales</taxon>
        <taxon>Microbacteriaceae</taxon>
        <taxon>Rathayibacter</taxon>
    </lineage>
</organism>
<protein>
    <submittedName>
        <fullName evidence="2">Uncharacterized protein</fullName>
    </submittedName>
</protein>
<evidence type="ECO:0000313" key="5">
    <source>
        <dbReference type="Proteomes" id="UP000465031"/>
    </source>
</evidence>
<dbReference type="EMBL" id="LIIN01000041">
    <property type="protein sequence ID" value="KZX21384.1"/>
    <property type="molecule type" value="Genomic_DNA"/>
</dbReference>
<evidence type="ECO:0000313" key="4">
    <source>
        <dbReference type="Proteomes" id="UP000076717"/>
    </source>
</evidence>
<reference evidence="2 4" key="1">
    <citation type="submission" date="2015-08" db="EMBL/GenBank/DDBJ databases">
        <title>Draft Genome Sequence of Rathayibacter sp. Strain VKM Ac-2596 Isolated from Leaf Gall Induced by Plant-Parasitic Nematodes.</title>
        <authorList>
            <person name="Vasilenko O.V."/>
            <person name="Starodumova I.P."/>
            <person name="Tarlachkov S.V."/>
            <person name="Dorofeeva L.V."/>
            <person name="Evtushenko L.I."/>
        </authorList>
    </citation>
    <scope>NUCLEOTIDE SEQUENCE [LARGE SCALE GENOMIC DNA]</scope>
    <source>
        <strain evidence="2 4">VKM Ac-2596</strain>
    </source>
</reference>
<evidence type="ECO:0000256" key="1">
    <source>
        <dbReference type="SAM" id="SignalP"/>
    </source>
</evidence>